<gene>
    <name evidence="1" type="ORF">WA026_006615</name>
</gene>
<keyword evidence="2" id="KW-1185">Reference proteome</keyword>
<comment type="caution">
    <text evidence="1">The sequence shown here is derived from an EMBL/GenBank/DDBJ whole genome shotgun (WGS) entry which is preliminary data.</text>
</comment>
<evidence type="ECO:0000313" key="1">
    <source>
        <dbReference type="EMBL" id="KAK9879545.1"/>
    </source>
</evidence>
<protein>
    <submittedName>
        <fullName evidence="1">Uncharacterized protein</fullName>
    </submittedName>
</protein>
<sequence>MSGLYANYGNFQIFIKDINPDVVLLSETVPKNTHKVNIKNCTRLKRQKLRQDREENEQGIANNIIYKTVNLICNDISERNQIQCEQIVNFSIIHVYCPPNVMLTVIFMEEISQKVDNSFILQKSPECLKYVVGIWDR</sequence>
<dbReference type="Proteomes" id="UP001431783">
    <property type="component" value="Unassembled WGS sequence"/>
</dbReference>
<proteinExistence type="predicted"/>
<dbReference type="EMBL" id="JARQZJ010000062">
    <property type="protein sequence ID" value="KAK9879545.1"/>
    <property type="molecule type" value="Genomic_DNA"/>
</dbReference>
<accession>A0AAW1UHD2</accession>
<reference evidence="1 2" key="1">
    <citation type="submission" date="2023-03" db="EMBL/GenBank/DDBJ databases">
        <title>Genome insight into feeding habits of ladybird beetles.</title>
        <authorList>
            <person name="Li H.-S."/>
            <person name="Huang Y.-H."/>
            <person name="Pang H."/>
        </authorList>
    </citation>
    <scope>NUCLEOTIDE SEQUENCE [LARGE SCALE GENOMIC DNA]</scope>
    <source>
        <strain evidence="1">SYSU_2023b</strain>
        <tissue evidence="1">Whole body</tissue>
    </source>
</reference>
<name>A0AAW1UHD2_9CUCU</name>
<evidence type="ECO:0000313" key="2">
    <source>
        <dbReference type="Proteomes" id="UP001431783"/>
    </source>
</evidence>
<organism evidence="1 2">
    <name type="scientific">Henosepilachna vigintioctopunctata</name>
    <dbReference type="NCBI Taxonomy" id="420089"/>
    <lineage>
        <taxon>Eukaryota</taxon>
        <taxon>Metazoa</taxon>
        <taxon>Ecdysozoa</taxon>
        <taxon>Arthropoda</taxon>
        <taxon>Hexapoda</taxon>
        <taxon>Insecta</taxon>
        <taxon>Pterygota</taxon>
        <taxon>Neoptera</taxon>
        <taxon>Endopterygota</taxon>
        <taxon>Coleoptera</taxon>
        <taxon>Polyphaga</taxon>
        <taxon>Cucujiformia</taxon>
        <taxon>Coccinelloidea</taxon>
        <taxon>Coccinellidae</taxon>
        <taxon>Epilachninae</taxon>
        <taxon>Epilachnini</taxon>
        <taxon>Henosepilachna</taxon>
    </lineage>
</organism>
<dbReference type="AlphaFoldDB" id="A0AAW1UHD2"/>